<name>A0A1I5ZWF5_9BACI</name>
<reference evidence="2 3" key="1">
    <citation type="submission" date="2016-10" db="EMBL/GenBank/DDBJ databases">
        <authorList>
            <person name="Varghese N."/>
            <person name="Submissions S."/>
        </authorList>
    </citation>
    <scope>NUCLEOTIDE SEQUENCE [LARGE SCALE GENOMIC DNA]</scope>
    <source>
        <strain evidence="2 3">DSM 13796</strain>
    </source>
</reference>
<feature type="domain" description="General stress protein 17M-like" evidence="1">
    <location>
        <begin position="3"/>
        <end position="99"/>
    </location>
</feature>
<evidence type="ECO:0000313" key="2">
    <source>
        <dbReference type="EMBL" id="SFQ60722.1"/>
    </source>
</evidence>
<dbReference type="GeneID" id="93710942"/>
<proteinExistence type="predicted"/>
<dbReference type="EMBL" id="FOXX01000005">
    <property type="protein sequence ID" value="SFQ60722.1"/>
    <property type="molecule type" value="Genomic_DNA"/>
</dbReference>
<organism evidence="2 3">
    <name type="scientific">Priestia endophytica DSM 13796</name>
    <dbReference type="NCBI Taxonomy" id="1121089"/>
    <lineage>
        <taxon>Bacteria</taxon>
        <taxon>Bacillati</taxon>
        <taxon>Bacillota</taxon>
        <taxon>Bacilli</taxon>
        <taxon>Bacillales</taxon>
        <taxon>Bacillaceae</taxon>
        <taxon>Priestia</taxon>
    </lineage>
</organism>
<accession>A0A1I5ZWF5</accession>
<dbReference type="Proteomes" id="UP000182762">
    <property type="component" value="Unassembled WGS sequence"/>
</dbReference>
<dbReference type="Pfam" id="PF11181">
    <property type="entry name" value="YflT"/>
    <property type="match status" value="1"/>
</dbReference>
<evidence type="ECO:0000313" key="3">
    <source>
        <dbReference type="Proteomes" id="UP000182762"/>
    </source>
</evidence>
<sequence length="113" mass="12660">MKPVVREYTNDELLKEDVKKLQAQGVDAKDIYVLSHDDERTNRVANNADANTIGIKEMGLGTAASNLFNKKGDELRHKLSEVGLSKTEAEMYEEKLDQGKVLVIVTNNETVRL</sequence>
<protein>
    <submittedName>
        <fullName evidence="2">Heat induced stress protein YflT</fullName>
    </submittedName>
</protein>
<evidence type="ECO:0000259" key="1">
    <source>
        <dbReference type="Pfam" id="PF11181"/>
    </source>
</evidence>
<keyword evidence="3" id="KW-1185">Reference proteome</keyword>
<comment type="caution">
    <text evidence="2">The sequence shown here is derived from an EMBL/GenBank/DDBJ whole genome shotgun (WGS) entry which is preliminary data.</text>
</comment>
<gene>
    <name evidence="2" type="ORF">SAMN02745910_02286</name>
</gene>
<dbReference type="InterPro" id="IPR025889">
    <property type="entry name" value="GSP17M-like_dom"/>
</dbReference>
<dbReference type="RefSeq" id="WP_061804753.1">
    <property type="nucleotide sequence ID" value="NZ_FOXX01000005.1"/>
</dbReference>